<dbReference type="STRING" id="6573.A0A210QUP1"/>
<sequence>MATGVAATVDSSLRNITCFLIGKLQYNATSDNGDNKIGCKTTKISWKERPTFWPKDICFVNPNMNLTTAEKWSMLFAAISCLHKKGIDKVLSTSEKKAFRVEMMALESSNLDIINQCHSLRELMKLDLTCLEYPLMKEIFQERLRSYGFTLVEMSSGLECNRLPSVYDDLEKKCRTGQRPDFLKKLKSFRSMESLDAEVALTVARECLEHKSTRTKRQGSSPGPRDNNKKAKTSQNSSQNAGKQATGTTVPSLMIQTTASAIPYPPLYVMPTTIQNRMMQTTASSIPTIPNAVMQRTASPLHIIHNQVMPTTLPSSQNPMTLTFASPIPTTQSPVIQSTASPVQPTQSQVLRSATSPRPVGQSPVISFDASYTTAATTHLRSQPVCTTSVISTQTTVTTSTVSPVNTNDPLLSSSGSHSIDKTNNLYIVTTRGQTQCNRKEISVRRLGIEPRIADFLANRSK</sequence>
<accession>A0A210QUP1</accession>
<keyword evidence="3" id="KW-1185">Reference proteome</keyword>
<name>A0A210QUP1_MIZYE</name>
<feature type="compositionally biased region" description="Polar residues" evidence="1">
    <location>
        <begin position="233"/>
        <end position="250"/>
    </location>
</feature>
<gene>
    <name evidence="2" type="ORF">KP79_PYT22153</name>
</gene>
<protein>
    <submittedName>
        <fullName evidence="2">Uncharacterized protein</fullName>
    </submittedName>
</protein>
<dbReference type="AlphaFoldDB" id="A0A210QUP1"/>
<proteinExistence type="predicted"/>
<evidence type="ECO:0000313" key="2">
    <source>
        <dbReference type="EMBL" id="OWF52416.1"/>
    </source>
</evidence>
<dbReference type="EMBL" id="NEDP02001809">
    <property type="protein sequence ID" value="OWF52416.1"/>
    <property type="molecule type" value="Genomic_DNA"/>
</dbReference>
<organism evidence="2 3">
    <name type="scientific">Mizuhopecten yessoensis</name>
    <name type="common">Japanese scallop</name>
    <name type="synonym">Patinopecten yessoensis</name>
    <dbReference type="NCBI Taxonomy" id="6573"/>
    <lineage>
        <taxon>Eukaryota</taxon>
        <taxon>Metazoa</taxon>
        <taxon>Spiralia</taxon>
        <taxon>Lophotrochozoa</taxon>
        <taxon>Mollusca</taxon>
        <taxon>Bivalvia</taxon>
        <taxon>Autobranchia</taxon>
        <taxon>Pteriomorphia</taxon>
        <taxon>Pectinida</taxon>
        <taxon>Pectinoidea</taxon>
        <taxon>Pectinidae</taxon>
        <taxon>Mizuhopecten</taxon>
    </lineage>
</organism>
<feature type="region of interest" description="Disordered" evidence="1">
    <location>
        <begin position="210"/>
        <end position="250"/>
    </location>
</feature>
<comment type="caution">
    <text evidence="2">The sequence shown here is derived from an EMBL/GenBank/DDBJ whole genome shotgun (WGS) entry which is preliminary data.</text>
</comment>
<evidence type="ECO:0000256" key="1">
    <source>
        <dbReference type="SAM" id="MobiDB-lite"/>
    </source>
</evidence>
<evidence type="ECO:0000313" key="3">
    <source>
        <dbReference type="Proteomes" id="UP000242188"/>
    </source>
</evidence>
<dbReference type="Proteomes" id="UP000242188">
    <property type="component" value="Unassembled WGS sequence"/>
</dbReference>
<reference evidence="2 3" key="1">
    <citation type="journal article" date="2017" name="Nat. Ecol. Evol.">
        <title>Scallop genome provides insights into evolution of bilaterian karyotype and development.</title>
        <authorList>
            <person name="Wang S."/>
            <person name="Zhang J."/>
            <person name="Jiao W."/>
            <person name="Li J."/>
            <person name="Xun X."/>
            <person name="Sun Y."/>
            <person name="Guo X."/>
            <person name="Huan P."/>
            <person name="Dong B."/>
            <person name="Zhang L."/>
            <person name="Hu X."/>
            <person name="Sun X."/>
            <person name="Wang J."/>
            <person name="Zhao C."/>
            <person name="Wang Y."/>
            <person name="Wang D."/>
            <person name="Huang X."/>
            <person name="Wang R."/>
            <person name="Lv J."/>
            <person name="Li Y."/>
            <person name="Zhang Z."/>
            <person name="Liu B."/>
            <person name="Lu W."/>
            <person name="Hui Y."/>
            <person name="Liang J."/>
            <person name="Zhou Z."/>
            <person name="Hou R."/>
            <person name="Li X."/>
            <person name="Liu Y."/>
            <person name="Li H."/>
            <person name="Ning X."/>
            <person name="Lin Y."/>
            <person name="Zhao L."/>
            <person name="Xing Q."/>
            <person name="Dou J."/>
            <person name="Li Y."/>
            <person name="Mao J."/>
            <person name="Guo H."/>
            <person name="Dou H."/>
            <person name="Li T."/>
            <person name="Mu C."/>
            <person name="Jiang W."/>
            <person name="Fu Q."/>
            <person name="Fu X."/>
            <person name="Miao Y."/>
            <person name="Liu J."/>
            <person name="Yu Q."/>
            <person name="Li R."/>
            <person name="Liao H."/>
            <person name="Li X."/>
            <person name="Kong Y."/>
            <person name="Jiang Z."/>
            <person name="Chourrout D."/>
            <person name="Li R."/>
            <person name="Bao Z."/>
        </authorList>
    </citation>
    <scope>NUCLEOTIDE SEQUENCE [LARGE SCALE GENOMIC DNA]</scope>
    <source>
        <strain evidence="2 3">PY_sf001</strain>
    </source>
</reference>